<evidence type="ECO:0000256" key="1">
    <source>
        <dbReference type="SAM" id="MobiDB-lite"/>
    </source>
</evidence>
<reference evidence="2" key="1">
    <citation type="submission" date="2019-06" db="EMBL/GenBank/DDBJ databases">
        <title>Pseudomonas-derived Butenolides : (Bio)synthesis of Styrolides.</title>
        <authorList>
            <person name="Klapper M."/>
            <person name="Chowdhury S."/>
            <person name="Stallforth P."/>
        </authorList>
    </citation>
    <scope>NUCLEOTIDE SEQUENCE [LARGE SCALE GENOMIC DNA]</scope>
    <source>
        <strain evidence="2">EC-S101</strain>
    </source>
</reference>
<accession>A0A5C4KZY1</accession>
<keyword evidence="3" id="KW-1185">Reference proteome</keyword>
<dbReference type="AlphaFoldDB" id="A0A5C4KZY1"/>
<sequence>MARELAPAGSRSGPALKAGLLRSPTGASSLATKGVLPKTTGNKAFGFPNATSRSIRITGSVPAKNTDTKL</sequence>
<name>A0A5C4KZY1_PSEJE</name>
<organism evidence="2 3">
    <name type="scientific">Pseudomonas jessenii</name>
    <dbReference type="NCBI Taxonomy" id="77298"/>
    <lineage>
        <taxon>Bacteria</taxon>
        <taxon>Pseudomonadati</taxon>
        <taxon>Pseudomonadota</taxon>
        <taxon>Gammaproteobacteria</taxon>
        <taxon>Pseudomonadales</taxon>
        <taxon>Pseudomonadaceae</taxon>
        <taxon>Pseudomonas</taxon>
    </lineage>
</organism>
<feature type="region of interest" description="Disordered" evidence="1">
    <location>
        <begin position="1"/>
        <end position="49"/>
    </location>
</feature>
<evidence type="ECO:0000313" key="2">
    <source>
        <dbReference type="EMBL" id="TNB97285.1"/>
    </source>
</evidence>
<dbReference type="EMBL" id="VDDB01000007">
    <property type="protein sequence ID" value="TNB97285.1"/>
    <property type="molecule type" value="Genomic_DNA"/>
</dbReference>
<proteinExistence type="predicted"/>
<dbReference type="Proteomes" id="UP000306272">
    <property type="component" value="Unassembled WGS sequence"/>
</dbReference>
<protein>
    <submittedName>
        <fullName evidence="2">Uncharacterized protein</fullName>
    </submittedName>
</protein>
<gene>
    <name evidence="2" type="ORF">FHG55_09390</name>
</gene>
<evidence type="ECO:0000313" key="3">
    <source>
        <dbReference type="Proteomes" id="UP000306272"/>
    </source>
</evidence>
<comment type="caution">
    <text evidence="2">The sequence shown here is derived from an EMBL/GenBank/DDBJ whole genome shotgun (WGS) entry which is preliminary data.</text>
</comment>